<accession>A0A915HFY4</accession>
<evidence type="ECO:0000256" key="1">
    <source>
        <dbReference type="SAM" id="MobiDB-lite"/>
    </source>
</evidence>
<proteinExistence type="predicted"/>
<dbReference type="AlphaFoldDB" id="A0A915HFY4"/>
<reference evidence="3" key="1">
    <citation type="submission" date="2022-11" db="UniProtKB">
        <authorList>
            <consortium name="WormBaseParasite"/>
        </authorList>
    </citation>
    <scope>IDENTIFICATION</scope>
</reference>
<sequence>LLSPPYWLAAALSNQSKLNENLTTPTAAASFNLLHAQIRDLVSRRKSLVTEESEDDLRRESENRKEAGP</sequence>
<organism evidence="2 3">
    <name type="scientific">Romanomermis culicivorax</name>
    <name type="common">Nematode worm</name>
    <dbReference type="NCBI Taxonomy" id="13658"/>
    <lineage>
        <taxon>Eukaryota</taxon>
        <taxon>Metazoa</taxon>
        <taxon>Ecdysozoa</taxon>
        <taxon>Nematoda</taxon>
        <taxon>Enoplea</taxon>
        <taxon>Dorylaimia</taxon>
        <taxon>Mermithida</taxon>
        <taxon>Mermithoidea</taxon>
        <taxon>Mermithidae</taxon>
        <taxon>Romanomermis</taxon>
    </lineage>
</organism>
<dbReference type="WBParaSite" id="nRc.2.0.1.t00560-RA">
    <property type="protein sequence ID" value="nRc.2.0.1.t00560-RA"/>
    <property type="gene ID" value="nRc.2.0.1.g00560"/>
</dbReference>
<evidence type="ECO:0000313" key="3">
    <source>
        <dbReference type="WBParaSite" id="nRc.2.0.1.t00560-RA"/>
    </source>
</evidence>
<evidence type="ECO:0000313" key="2">
    <source>
        <dbReference type="Proteomes" id="UP000887565"/>
    </source>
</evidence>
<protein>
    <submittedName>
        <fullName evidence="3">Uncharacterized protein</fullName>
    </submittedName>
</protein>
<feature type="compositionally biased region" description="Basic and acidic residues" evidence="1">
    <location>
        <begin position="56"/>
        <end position="69"/>
    </location>
</feature>
<name>A0A915HFY4_ROMCU</name>
<dbReference type="Proteomes" id="UP000887565">
    <property type="component" value="Unplaced"/>
</dbReference>
<keyword evidence="2" id="KW-1185">Reference proteome</keyword>
<feature type="region of interest" description="Disordered" evidence="1">
    <location>
        <begin position="48"/>
        <end position="69"/>
    </location>
</feature>